<sequence>MDEPVPLSVNSEPTTEINGAAGGFARTGAQLSVPGPNTDPIGPTHGGV</sequence>
<evidence type="ECO:0000256" key="1">
    <source>
        <dbReference type="SAM" id="MobiDB-lite"/>
    </source>
</evidence>
<protein>
    <submittedName>
        <fullName evidence="2">Unannotated protein</fullName>
    </submittedName>
</protein>
<dbReference type="EMBL" id="CAFBON010000174">
    <property type="protein sequence ID" value="CAB4998222.1"/>
    <property type="molecule type" value="Genomic_DNA"/>
</dbReference>
<dbReference type="AlphaFoldDB" id="A0A6J7P5W2"/>
<reference evidence="2" key="1">
    <citation type="submission" date="2020-05" db="EMBL/GenBank/DDBJ databases">
        <authorList>
            <person name="Chiriac C."/>
            <person name="Salcher M."/>
            <person name="Ghai R."/>
            <person name="Kavagutti S V."/>
        </authorList>
    </citation>
    <scope>NUCLEOTIDE SEQUENCE</scope>
</reference>
<name>A0A6J7P5W2_9ZZZZ</name>
<organism evidence="2">
    <name type="scientific">freshwater metagenome</name>
    <dbReference type="NCBI Taxonomy" id="449393"/>
    <lineage>
        <taxon>unclassified sequences</taxon>
        <taxon>metagenomes</taxon>
        <taxon>ecological metagenomes</taxon>
    </lineage>
</organism>
<accession>A0A6J7P5W2</accession>
<feature type="compositionally biased region" description="Polar residues" evidence="1">
    <location>
        <begin position="8"/>
        <end position="17"/>
    </location>
</feature>
<gene>
    <name evidence="2" type="ORF">UFOPK3954_01589</name>
</gene>
<evidence type="ECO:0000313" key="2">
    <source>
        <dbReference type="EMBL" id="CAB4998222.1"/>
    </source>
</evidence>
<feature type="region of interest" description="Disordered" evidence="1">
    <location>
        <begin position="1"/>
        <end position="48"/>
    </location>
</feature>
<proteinExistence type="predicted"/>